<sequence length="160" mass="18629">MVELVKEKFGNKVEAYQQDLSIGLPKESDESYDLAICPLVIHYIQDLKPLFKDIARVLKPGGKFIFSTHHPFADFEFSQSKNYFDTELVIDEWNTVGRPVEVRFYRRPLQEIMDALTASGLAVMQMSEGQIQEEQKELFGDRYDYLSKNTNFIFMKCVKL</sequence>
<dbReference type="Gene3D" id="3.40.50.150">
    <property type="entry name" value="Vaccinia Virus protein VP39"/>
    <property type="match status" value="1"/>
</dbReference>
<reference evidence="2 3" key="1">
    <citation type="submission" date="2015-01" db="EMBL/GenBank/DDBJ databases">
        <title>Vibrio sp. C1 JCM 19231 whole genome shotgun sequence.</title>
        <authorList>
            <person name="Sawabe T."/>
            <person name="Meirelles P."/>
            <person name="Feng G."/>
            <person name="Sayaka M."/>
            <person name="Hattori M."/>
            <person name="Ohkuma M."/>
        </authorList>
    </citation>
    <scope>NUCLEOTIDE SEQUENCE [LARGE SCALE GENOMIC DNA]</scope>
    <source>
        <strain evidence="3">JCM 19231</strain>
    </source>
</reference>
<reference evidence="2 3" key="2">
    <citation type="submission" date="2015-01" db="EMBL/GenBank/DDBJ databases">
        <authorList>
            <consortium name="NBRP consortium"/>
            <person name="Sawabe T."/>
            <person name="Meirelles P."/>
            <person name="Feng G."/>
            <person name="Sayaka M."/>
            <person name="Hattori M."/>
            <person name="Ohkuma M."/>
        </authorList>
    </citation>
    <scope>NUCLEOTIDE SEQUENCE [LARGE SCALE GENOMIC DNA]</scope>
    <source>
        <strain evidence="3">JCM 19231</strain>
    </source>
</reference>
<dbReference type="Pfam" id="PF08241">
    <property type="entry name" value="Methyltransf_11"/>
    <property type="match status" value="1"/>
</dbReference>
<feature type="domain" description="Methyltransferase type 11" evidence="1">
    <location>
        <begin position="1"/>
        <end position="66"/>
    </location>
</feature>
<keyword evidence="3" id="KW-1185">Reference proteome</keyword>
<keyword evidence="2" id="KW-0808">Transferase</keyword>
<accession>A0A0B8NQ80</accession>
<name>A0A0B8NQ80_9VIBR</name>
<dbReference type="InterPro" id="IPR029063">
    <property type="entry name" value="SAM-dependent_MTases_sf"/>
</dbReference>
<dbReference type="SUPFAM" id="SSF53335">
    <property type="entry name" value="S-adenosyl-L-methionine-dependent methyltransferases"/>
    <property type="match status" value="1"/>
</dbReference>
<dbReference type="AlphaFoldDB" id="A0A0B8NQ80"/>
<proteinExistence type="predicted"/>
<dbReference type="CDD" id="cd02440">
    <property type="entry name" value="AdoMet_MTases"/>
    <property type="match status" value="1"/>
</dbReference>
<dbReference type="Proteomes" id="UP000031671">
    <property type="component" value="Unassembled WGS sequence"/>
</dbReference>
<comment type="caution">
    <text evidence="2">The sequence shown here is derived from an EMBL/GenBank/DDBJ whole genome shotgun (WGS) entry which is preliminary data.</text>
</comment>
<keyword evidence="2" id="KW-0830">Ubiquinone</keyword>
<protein>
    <submittedName>
        <fullName evidence="2">Ubiquinone/menaquinone biosynthesis methyltransferase ubiE</fullName>
    </submittedName>
</protein>
<dbReference type="EMBL" id="BBRZ01000036">
    <property type="protein sequence ID" value="GAM56745.1"/>
    <property type="molecule type" value="Genomic_DNA"/>
</dbReference>
<gene>
    <name evidence="2" type="ORF">JCM19231_1239</name>
</gene>
<evidence type="ECO:0000259" key="1">
    <source>
        <dbReference type="Pfam" id="PF08241"/>
    </source>
</evidence>
<evidence type="ECO:0000313" key="3">
    <source>
        <dbReference type="Proteomes" id="UP000031671"/>
    </source>
</evidence>
<keyword evidence="2" id="KW-0489">Methyltransferase</keyword>
<dbReference type="InterPro" id="IPR013216">
    <property type="entry name" value="Methyltransf_11"/>
</dbReference>
<organism evidence="2 3">
    <name type="scientific">Vibrio ishigakensis</name>
    <dbReference type="NCBI Taxonomy" id="1481914"/>
    <lineage>
        <taxon>Bacteria</taxon>
        <taxon>Pseudomonadati</taxon>
        <taxon>Pseudomonadota</taxon>
        <taxon>Gammaproteobacteria</taxon>
        <taxon>Vibrionales</taxon>
        <taxon>Vibrionaceae</taxon>
        <taxon>Vibrio</taxon>
    </lineage>
</organism>
<evidence type="ECO:0000313" key="2">
    <source>
        <dbReference type="EMBL" id="GAM56745.1"/>
    </source>
</evidence>
<dbReference type="GO" id="GO:0008757">
    <property type="term" value="F:S-adenosylmethionine-dependent methyltransferase activity"/>
    <property type="evidence" value="ECO:0007669"/>
    <property type="project" value="InterPro"/>
</dbReference>
<dbReference type="GO" id="GO:0032259">
    <property type="term" value="P:methylation"/>
    <property type="evidence" value="ECO:0007669"/>
    <property type="project" value="UniProtKB-KW"/>
</dbReference>